<reference evidence="1" key="1">
    <citation type="submission" date="2020-08" db="EMBL/GenBank/DDBJ databases">
        <title>Multicomponent nature underlies the extraordinary mechanical properties of spider dragline silk.</title>
        <authorList>
            <person name="Kono N."/>
            <person name="Nakamura H."/>
            <person name="Mori M."/>
            <person name="Yoshida Y."/>
            <person name="Ohtoshi R."/>
            <person name="Malay A.D."/>
            <person name="Moran D.A.P."/>
            <person name="Tomita M."/>
            <person name="Numata K."/>
            <person name="Arakawa K."/>
        </authorList>
    </citation>
    <scope>NUCLEOTIDE SEQUENCE</scope>
</reference>
<dbReference type="EMBL" id="BMAU01021387">
    <property type="protein sequence ID" value="GFY29281.1"/>
    <property type="molecule type" value="Genomic_DNA"/>
</dbReference>
<comment type="caution">
    <text evidence="1">The sequence shown here is derived from an EMBL/GenBank/DDBJ whole genome shotgun (WGS) entry which is preliminary data.</text>
</comment>
<accession>A0A8X7BEY2</accession>
<keyword evidence="2" id="KW-1185">Reference proteome</keyword>
<name>A0A8X7BEY2_TRICX</name>
<protein>
    <submittedName>
        <fullName evidence="1">Uncharacterized protein</fullName>
    </submittedName>
</protein>
<gene>
    <name evidence="1" type="ORF">TNCV_4724091</name>
</gene>
<evidence type="ECO:0000313" key="2">
    <source>
        <dbReference type="Proteomes" id="UP000887159"/>
    </source>
</evidence>
<dbReference type="AlphaFoldDB" id="A0A8X7BEY2"/>
<dbReference type="Proteomes" id="UP000887159">
    <property type="component" value="Unassembled WGS sequence"/>
</dbReference>
<proteinExistence type="predicted"/>
<organism evidence="1 2">
    <name type="scientific">Trichonephila clavipes</name>
    <name type="common">Golden silk orbweaver</name>
    <name type="synonym">Nephila clavipes</name>
    <dbReference type="NCBI Taxonomy" id="2585209"/>
    <lineage>
        <taxon>Eukaryota</taxon>
        <taxon>Metazoa</taxon>
        <taxon>Ecdysozoa</taxon>
        <taxon>Arthropoda</taxon>
        <taxon>Chelicerata</taxon>
        <taxon>Arachnida</taxon>
        <taxon>Araneae</taxon>
        <taxon>Araneomorphae</taxon>
        <taxon>Entelegynae</taxon>
        <taxon>Araneoidea</taxon>
        <taxon>Nephilidae</taxon>
        <taxon>Trichonephila</taxon>
    </lineage>
</organism>
<sequence length="181" mass="20084">MHLLLLSFPSSVERSNGTEGVRNDPCYVNDLCPNNAVDVPWDLGIFCGVKPTEYENPVSGTVVTHAGAPVAWELRMIDTADTTVATSLAVMETNSWPASRELEYWYHPGPGVFSITSVTSPRRDTVCLCPRRLNKVQNDDVLPPLFLCCFRTEKVRLLKLQDADYDRDADQPNPLGDISGE</sequence>
<evidence type="ECO:0000313" key="1">
    <source>
        <dbReference type="EMBL" id="GFY29281.1"/>
    </source>
</evidence>